<evidence type="ECO:0000313" key="1">
    <source>
        <dbReference type="EMBL" id="EGF82641.1"/>
    </source>
</evidence>
<reference evidence="1 2" key="1">
    <citation type="submission" date="2009-12" db="EMBL/GenBank/DDBJ databases">
        <title>The draft genome of Batrachochytrium dendrobatidis.</title>
        <authorList>
            <consortium name="US DOE Joint Genome Institute (JGI-PGF)"/>
            <person name="Kuo A."/>
            <person name="Salamov A."/>
            <person name="Schmutz J."/>
            <person name="Lucas S."/>
            <person name="Pitluck S."/>
            <person name="Rosenblum E."/>
            <person name="Stajich J."/>
            <person name="Eisen M."/>
            <person name="Grigoriev I.V."/>
        </authorList>
    </citation>
    <scope>NUCLEOTIDE SEQUENCE [LARGE SCALE GENOMIC DNA]</scope>
    <source>
        <strain evidence="2">JAM81 / FGSC 10211</strain>
    </source>
</reference>
<dbReference type="RefSeq" id="XP_006676740.1">
    <property type="nucleotide sequence ID" value="XM_006676677.1"/>
</dbReference>
<dbReference type="InParanoid" id="F4NXA5"/>
<sequence>MIRKRTGKPPPSRNCLTQLMGCVRMATSKDWSSLASSLEDNPLCKSVTYAPGSYKSRPGVSMGFDFSSRCIRSPHFLADGMPRICSAF</sequence>
<evidence type="ECO:0000313" key="2">
    <source>
        <dbReference type="Proteomes" id="UP000007241"/>
    </source>
</evidence>
<dbReference type="Proteomes" id="UP000007241">
    <property type="component" value="Unassembled WGS sequence"/>
</dbReference>
<accession>F4NXA5</accession>
<proteinExistence type="predicted"/>
<dbReference type="EMBL" id="GL882880">
    <property type="protein sequence ID" value="EGF82641.1"/>
    <property type="molecule type" value="Genomic_DNA"/>
</dbReference>
<dbReference type="AlphaFoldDB" id="F4NXA5"/>
<dbReference type="GeneID" id="18240022"/>
<name>F4NXA5_BATDJ</name>
<dbReference type="HOGENOM" id="CLU_2468681_0_0_1"/>
<organism evidence="1 2">
    <name type="scientific">Batrachochytrium dendrobatidis (strain JAM81 / FGSC 10211)</name>
    <name type="common">Frog chytrid fungus</name>
    <dbReference type="NCBI Taxonomy" id="684364"/>
    <lineage>
        <taxon>Eukaryota</taxon>
        <taxon>Fungi</taxon>
        <taxon>Fungi incertae sedis</taxon>
        <taxon>Chytridiomycota</taxon>
        <taxon>Chytridiomycota incertae sedis</taxon>
        <taxon>Chytridiomycetes</taxon>
        <taxon>Rhizophydiales</taxon>
        <taxon>Rhizophydiales incertae sedis</taxon>
        <taxon>Batrachochytrium</taxon>
    </lineage>
</organism>
<keyword evidence="2" id="KW-1185">Reference proteome</keyword>
<gene>
    <name evidence="1" type="ORF">BATDEDRAFT_31308</name>
</gene>
<protein>
    <submittedName>
        <fullName evidence="1">Expressed protein</fullName>
    </submittedName>
</protein>